<protein>
    <recommendedName>
        <fullName evidence="2">BTB domain-containing protein</fullName>
    </recommendedName>
</protein>
<keyword evidence="4" id="KW-1185">Reference proteome</keyword>
<sequence>MTASSPIPHKELTLKVEVPIINKHSITMISVQDEDSSITWYVELDRGATDMKVSVMRNTLDPTIYCAISIIPCNASQTREWTALDNNRTRYRSSYPVHEESAARLITNEDNFEFEIVLSTKPVSPRSNSPFSMPLNNTANKTAANRPPNNLPNNPPYNFVSSPSERSMGSVQLTPYKSNTNPSQHTQSTPFKSHQIITSLLKDTASTDVCFTFPADKIIPNAVICAHRFALMTHKQLYKVLFQEKQDLSLREKRILAVDSKRNGSWCIHGKGCKMPRQTCANSAAEVVADALARFEVSVVNIDKFSLATFCAFLTYIYTGETELCPVTTRFAMFRFSDHCAKKIPLWIDEPMTLSTTWDELLKISIYYGIEDLQARCRQEVIDSVNKLTAIETLFSTSAKDPAVRRIAVATVIENMNTLFKETEDPFSRYKDHPDYHSVMMELMRLRVNGD</sequence>
<comment type="caution">
    <text evidence="3">The sequence shown here is derived from an EMBL/GenBank/DDBJ whole genome shotgun (WGS) entry which is preliminary data.</text>
</comment>
<name>A0AAD4DJR6_9FUNG</name>
<dbReference type="PANTHER" id="PTHR24413">
    <property type="entry name" value="SPECKLE-TYPE POZ PROTEIN"/>
    <property type="match status" value="1"/>
</dbReference>
<dbReference type="SUPFAM" id="SSF54695">
    <property type="entry name" value="POZ domain"/>
    <property type="match status" value="1"/>
</dbReference>
<accession>A0AAD4DJR6</accession>
<dbReference type="InterPro" id="IPR000210">
    <property type="entry name" value="BTB/POZ_dom"/>
</dbReference>
<gene>
    <name evidence="3" type="ORF">BGZ95_004248</name>
</gene>
<feature type="compositionally biased region" description="Polar residues" evidence="1">
    <location>
        <begin position="122"/>
        <end position="143"/>
    </location>
</feature>
<dbReference type="InterPro" id="IPR011333">
    <property type="entry name" value="SKP1/BTB/POZ_sf"/>
</dbReference>
<organism evidence="3 4">
    <name type="scientific">Linnemannia exigua</name>
    <dbReference type="NCBI Taxonomy" id="604196"/>
    <lineage>
        <taxon>Eukaryota</taxon>
        <taxon>Fungi</taxon>
        <taxon>Fungi incertae sedis</taxon>
        <taxon>Mucoromycota</taxon>
        <taxon>Mortierellomycotina</taxon>
        <taxon>Mortierellomycetes</taxon>
        <taxon>Mortierellales</taxon>
        <taxon>Mortierellaceae</taxon>
        <taxon>Linnemannia</taxon>
    </lineage>
</organism>
<proteinExistence type="predicted"/>
<dbReference type="PROSITE" id="PS50097">
    <property type="entry name" value="BTB"/>
    <property type="match status" value="1"/>
</dbReference>
<dbReference type="AlphaFoldDB" id="A0AAD4DJR6"/>
<reference evidence="3" key="1">
    <citation type="journal article" date="2020" name="Fungal Divers.">
        <title>Resolving the Mortierellaceae phylogeny through synthesis of multi-gene phylogenetics and phylogenomics.</title>
        <authorList>
            <person name="Vandepol N."/>
            <person name="Liber J."/>
            <person name="Desiro A."/>
            <person name="Na H."/>
            <person name="Kennedy M."/>
            <person name="Barry K."/>
            <person name="Grigoriev I.V."/>
            <person name="Miller A.N."/>
            <person name="O'Donnell K."/>
            <person name="Stajich J.E."/>
            <person name="Bonito G."/>
        </authorList>
    </citation>
    <scope>NUCLEOTIDE SEQUENCE</scope>
    <source>
        <strain evidence="3">NRRL 28262</strain>
    </source>
</reference>
<feature type="compositionally biased region" description="Polar residues" evidence="1">
    <location>
        <begin position="159"/>
        <end position="190"/>
    </location>
</feature>
<dbReference type="Proteomes" id="UP001194580">
    <property type="component" value="Unassembled WGS sequence"/>
</dbReference>
<evidence type="ECO:0000313" key="4">
    <source>
        <dbReference type="Proteomes" id="UP001194580"/>
    </source>
</evidence>
<dbReference type="EMBL" id="JAAAIL010000204">
    <property type="protein sequence ID" value="KAG0278331.1"/>
    <property type="molecule type" value="Genomic_DNA"/>
</dbReference>
<evidence type="ECO:0000259" key="2">
    <source>
        <dbReference type="PROSITE" id="PS50097"/>
    </source>
</evidence>
<feature type="domain" description="BTB" evidence="2">
    <location>
        <begin position="207"/>
        <end position="326"/>
    </location>
</feature>
<evidence type="ECO:0000256" key="1">
    <source>
        <dbReference type="SAM" id="MobiDB-lite"/>
    </source>
</evidence>
<feature type="region of interest" description="Disordered" evidence="1">
    <location>
        <begin position="122"/>
        <end position="190"/>
    </location>
</feature>
<evidence type="ECO:0000313" key="3">
    <source>
        <dbReference type="EMBL" id="KAG0278331.1"/>
    </source>
</evidence>
<dbReference type="Gene3D" id="3.30.710.10">
    <property type="entry name" value="Potassium Channel Kv1.1, Chain A"/>
    <property type="match status" value="1"/>
</dbReference>